<feature type="domain" description="SbsA Ig-like" evidence="2">
    <location>
        <begin position="177"/>
        <end position="281"/>
    </location>
</feature>
<dbReference type="AlphaFoldDB" id="A0A8S2TEE1"/>
<sequence length="310" mass="35417">MLNKACRTQDIVGILKMFFFRLRSSLTNSTATFLNKQLALIDGLSMSNFMKGIRGIQNVTFENEQSKSYKFNFNIDEANEMDNQAATDVEMTSLNADSQRQNLTPDQLQQLFSQASCELIAESADEQEFFKRESTIKAPKTNKIIQTPFPPPQSDRTEDFDIDIEQLKQLAKQEAGPLIIERYSPSEKQIDYVLSTITLTFNQPMIAVSSVDDKMNTEDLGISLTPKIEGQWRWTGTKTLQFEAKHRLPYATKYTLRVDKEHCVSAIEGKLDEEFFFEFSTATPNILQFSPYGTVSTLKPKCFLLFDQKI</sequence>
<dbReference type="Proteomes" id="UP000681720">
    <property type="component" value="Unassembled WGS sequence"/>
</dbReference>
<organism evidence="3 4">
    <name type="scientific">Rotaria magnacalcarata</name>
    <dbReference type="NCBI Taxonomy" id="392030"/>
    <lineage>
        <taxon>Eukaryota</taxon>
        <taxon>Metazoa</taxon>
        <taxon>Spiralia</taxon>
        <taxon>Gnathifera</taxon>
        <taxon>Rotifera</taxon>
        <taxon>Eurotatoria</taxon>
        <taxon>Bdelloidea</taxon>
        <taxon>Philodinida</taxon>
        <taxon>Philodinidae</taxon>
        <taxon>Rotaria</taxon>
    </lineage>
</organism>
<dbReference type="Gene3D" id="2.60.40.3710">
    <property type="match status" value="1"/>
</dbReference>
<name>A0A8S2TEE1_9BILA</name>
<proteinExistence type="predicted"/>
<evidence type="ECO:0000256" key="1">
    <source>
        <dbReference type="ARBA" id="ARBA00022729"/>
    </source>
</evidence>
<keyword evidence="1" id="KW-0732">Signal</keyword>
<accession>A0A8S2TEE1</accession>
<dbReference type="EMBL" id="CAJOBJ010031813">
    <property type="protein sequence ID" value="CAF4277561.1"/>
    <property type="molecule type" value="Genomic_DNA"/>
</dbReference>
<evidence type="ECO:0000313" key="4">
    <source>
        <dbReference type="Proteomes" id="UP000681720"/>
    </source>
</evidence>
<dbReference type="InterPro" id="IPR032812">
    <property type="entry name" value="SbsA_Ig"/>
</dbReference>
<evidence type="ECO:0000313" key="3">
    <source>
        <dbReference type="EMBL" id="CAF4277561.1"/>
    </source>
</evidence>
<evidence type="ECO:0000259" key="2">
    <source>
        <dbReference type="Pfam" id="PF13205"/>
    </source>
</evidence>
<reference evidence="3" key="1">
    <citation type="submission" date="2021-02" db="EMBL/GenBank/DDBJ databases">
        <authorList>
            <person name="Nowell W R."/>
        </authorList>
    </citation>
    <scope>NUCLEOTIDE SEQUENCE</scope>
</reference>
<protein>
    <recommendedName>
        <fullName evidence="2">SbsA Ig-like domain-containing protein</fullName>
    </recommendedName>
</protein>
<comment type="caution">
    <text evidence="3">The sequence shown here is derived from an EMBL/GenBank/DDBJ whole genome shotgun (WGS) entry which is preliminary data.</text>
</comment>
<dbReference type="Pfam" id="PF13205">
    <property type="entry name" value="Big_5"/>
    <property type="match status" value="1"/>
</dbReference>
<feature type="non-terminal residue" evidence="3">
    <location>
        <position position="1"/>
    </location>
</feature>
<gene>
    <name evidence="3" type="ORF">GIL414_LOCUS24838</name>
</gene>